<dbReference type="PANTHER" id="PTHR10209">
    <property type="entry name" value="OXIDOREDUCTASE, 2OG-FE II OXYGENASE FAMILY PROTEIN"/>
    <property type="match status" value="1"/>
</dbReference>
<dbReference type="Gene3D" id="2.60.120.330">
    <property type="entry name" value="B-lactam Antibiotic, Isopenicillin N Synthase, Chain"/>
    <property type="match status" value="1"/>
</dbReference>
<feature type="domain" description="Non-haem dioxygenase N-terminal" evidence="4">
    <location>
        <begin position="14"/>
        <end position="114"/>
    </location>
</feature>
<dbReference type="EMBL" id="NKXS01003427">
    <property type="protein sequence ID" value="PIN09786.1"/>
    <property type="molecule type" value="Genomic_DNA"/>
</dbReference>
<sequence length="128" mass="15260">MAQEFTHKGTQIQVPVINLSGILDTDRRRQIVEELRIASETWGFFQVVNHGIPLSVLDGMIDGVRKFFDMDFEERKKYYTHDITRKRVRWHSNFDLFTSRTANWRDSLSISFSDQIYSDEWPHPCRHI</sequence>
<keyword evidence="3" id="KW-0408">Iron</keyword>
<evidence type="ECO:0000256" key="3">
    <source>
        <dbReference type="ARBA" id="ARBA00023004"/>
    </source>
</evidence>
<dbReference type="AlphaFoldDB" id="A0A2G9GWW5"/>
<keyword evidence="6" id="KW-1185">Reference proteome</keyword>
<dbReference type="Pfam" id="PF14226">
    <property type="entry name" value="DIOX_N"/>
    <property type="match status" value="1"/>
</dbReference>
<dbReference type="Proteomes" id="UP000231279">
    <property type="component" value="Unassembled WGS sequence"/>
</dbReference>
<evidence type="ECO:0000313" key="6">
    <source>
        <dbReference type="Proteomes" id="UP000231279"/>
    </source>
</evidence>
<dbReference type="STRING" id="429701.A0A2G9GWW5"/>
<dbReference type="EC" id="1.14.11.20" evidence="5"/>
<evidence type="ECO:0000259" key="4">
    <source>
        <dbReference type="Pfam" id="PF14226"/>
    </source>
</evidence>
<proteinExistence type="predicted"/>
<accession>A0A2G9GWW5</accession>
<keyword evidence="1" id="KW-0479">Metal-binding</keyword>
<dbReference type="OrthoDB" id="907125at2759"/>
<dbReference type="InterPro" id="IPR027443">
    <property type="entry name" value="IPNS-like_sf"/>
</dbReference>
<organism evidence="5 6">
    <name type="scientific">Handroanthus impetiginosus</name>
    <dbReference type="NCBI Taxonomy" id="429701"/>
    <lineage>
        <taxon>Eukaryota</taxon>
        <taxon>Viridiplantae</taxon>
        <taxon>Streptophyta</taxon>
        <taxon>Embryophyta</taxon>
        <taxon>Tracheophyta</taxon>
        <taxon>Spermatophyta</taxon>
        <taxon>Magnoliopsida</taxon>
        <taxon>eudicotyledons</taxon>
        <taxon>Gunneridae</taxon>
        <taxon>Pentapetalae</taxon>
        <taxon>asterids</taxon>
        <taxon>lamiids</taxon>
        <taxon>Lamiales</taxon>
        <taxon>Bignoniaceae</taxon>
        <taxon>Crescentiina</taxon>
        <taxon>Tabebuia alliance</taxon>
        <taxon>Handroanthus</taxon>
    </lineage>
</organism>
<gene>
    <name evidence="5" type="ORF">CDL12_17631</name>
</gene>
<dbReference type="InterPro" id="IPR026992">
    <property type="entry name" value="DIOX_N"/>
</dbReference>
<keyword evidence="2 5" id="KW-0560">Oxidoreductase</keyword>
<dbReference type="GO" id="GO:0046872">
    <property type="term" value="F:metal ion binding"/>
    <property type="evidence" value="ECO:0007669"/>
    <property type="project" value="UniProtKB-KW"/>
</dbReference>
<reference evidence="6" key="1">
    <citation type="journal article" date="2018" name="Gigascience">
        <title>Genome assembly of the Pink Ipe (Handroanthus impetiginosus, Bignoniaceae), a highly valued, ecologically keystone Neotropical timber forest tree.</title>
        <authorList>
            <person name="Silva-Junior O.B."/>
            <person name="Grattapaglia D."/>
            <person name="Novaes E."/>
            <person name="Collevatti R.G."/>
        </authorList>
    </citation>
    <scope>NUCLEOTIDE SEQUENCE [LARGE SCALE GENOMIC DNA]</scope>
    <source>
        <strain evidence="6">cv. UFG-1</strain>
    </source>
</reference>
<protein>
    <submittedName>
        <fullName evidence="5">Deacetoxyvindoline 4-hydroxylase</fullName>
        <ecNumber evidence="5">1.14.11.20</ecNumber>
    </submittedName>
</protein>
<evidence type="ECO:0000256" key="2">
    <source>
        <dbReference type="ARBA" id="ARBA00023002"/>
    </source>
</evidence>
<dbReference type="GO" id="GO:0050590">
    <property type="term" value="F:desacetoxyvindoline 4-hydroxylase activity"/>
    <property type="evidence" value="ECO:0007669"/>
    <property type="project" value="UniProtKB-EC"/>
</dbReference>
<dbReference type="PANTHER" id="PTHR10209:SF429">
    <property type="entry name" value="1-AMINOCYCLOPROPANE-1-CARBOXYLATE OXIDASE HOMOLOG 1-LIKE"/>
    <property type="match status" value="1"/>
</dbReference>
<evidence type="ECO:0000313" key="5">
    <source>
        <dbReference type="EMBL" id="PIN09786.1"/>
    </source>
</evidence>
<evidence type="ECO:0000256" key="1">
    <source>
        <dbReference type="ARBA" id="ARBA00022723"/>
    </source>
</evidence>
<comment type="caution">
    <text evidence="5">The sequence shown here is derived from an EMBL/GenBank/DDBJ whole genome shotgun (WGS) entry which is preliminary data.</text>
</comment>
<dbReference type="SUPFAM" id="SSF51197">
    <property type="entry name" value="Clavaminate synthase-like"/>
    <property type="match status" value="1"/>
</dbReference>
<name>A0A2G9GWW5_9LAMI</name>